<gene>
    <name evidence="2" type="ORF">F0185_03420</name>
</gene>
<dbReference type="NCBIfam" id="TIGR02595">
    <property type="entry name" value="PEP_CTERM"/>
    <property type="match status" value="1"/>
</dbReference>
<reference evidence="2 3" key="1">
    <citation type="submission" date="2019-09" db="EMBL/GenBank/DDBJ databases">
        <title>Taxonomy of Antarctic Massilia spp.: description of Massilia rubra sp. nov., Massilia aquatica sp. nov., Massilia mucilaginosa sp. nov., Massilia frigida sp. nov. isolated from streams, lakes and regoliths.</title>
        <authorList>
            <person name="Holochova P."/>
            <person name="Sedlacek I."/>
            <person name="Kralova S."/>
            <person name="Maslanova I."/>
            <person name="Busse H.-J."/>
            <person name="Stankova E."/>
            <person name="Vrbovska V."/>
            <person name="Kovarovic V."/>
            <person name="Bartak M."/>
            <person name="Svec P."/>
            <person name="Pantucek R."/>
        </authorList>
    </citation>
    <scope>NUCLEOTIDE SEQUENCE [LARGE SCALE GENOMIC DNA]</scope>
    <source>
        <strain evidence="2 3">CCM 8692</strain>
    </source>
</reference>
<dbReference type="EMBL" id="VUYU01000002">
    <property type="protein sequence ID" value="NHZ32640.1"/>
    <property type="molecule type" value="Genomic_DNA"/>
</dbReference>
<evidence type="ECO:0000313" key="3">
    <source>
        <dbReference type="Proteomes" id="UP000785613"/>
    </source>
</evidence>
<accession>A0ABX0LJL4</accession>
<dbReference type="InterPro" id="IPR013424">
    <property type="entry name" value="Ice-binding_C"/>
</dbReference>
<dbReference type="Proteomes" id="UP000785613">
    <property type="component" value="Unassembled WGS sequence"/>
</dbReference>
<dbReference type="Pfam" id="PF07589">
    <property type="entry name" value="PEP-CTERM"/>
    <property type="match status" value="1"/>
</dbReference>
<evidence type="ECO:0000313" key="2">
    <source>
        <dbReference type="EMBL" id="NHZ32640.1"/>
    </source>
</evidence>
<evidence type="ECO:0000259" key="1">
    <source>
        <dbReference type="Pfam" id="PF07589"/>
    </source>
</evidence>
<feature type="domain" description="Ice-binding protein C-terminal" evidence="1">
    <location>
        <begin position="26"/>
        <end position="48"/>
    </location>
</feature>
<proteinExistence type="predicted"/>
<name>A0ABX0LJL4_9BURK</name>
<comment type="caution">
    <text evidence="2">The sequence shown here is derived from an EMBL/GenBank/DDBJ whole genome shotgun (WGS) entry which is preliminary data.</text>
</comment>
<protein>
    <submittedName>
        <fullName evidence="2">PEP-CTERM sorting domain-containing protein</fullName>
    </submittedName>
</protein>
<keyword evidence="3" id="KW-1185">Reference proteome</keyword>
<sequence length="53" mass="5346">MNCNQALPATAISLQRASAVGLANNVPEPASLALFAIGALGLAGMTRRRKAAP</sequence>
<dbReference type="RefSeq" id="WP_167221614.1">
    <property type="nucleotide sequence ID" value="NZ_VUYU01000002.1"/>
</dbReference>
<organism evidence="2 3">
    <name type="scientific">Massilia rubra</name>
    <dbReference type="NCBI Taxonomy" id="2607910"/>
    <lineage>
        <taxon>Bacteria</taxon>
        <taxon>Pseudomonadati</taxon>
        <taxon>Pseudomonadota</taxon>
        <taxon>Betaproteobacteria</taxon>
        <taxon>Burkholderiales</taxon>
        <taxon>Oxalobacteraceae</taxon>
        <taxon>Telluria group</taxon>
        <taxon>Massilia</taxon>
    </lineage>
</organism>